<evidence type="ECO:0000313" key="2">
    <source>
        <dbReference type="EMBL" id="MBB3903943.1"/>
    </source>
</evidence>
<comment type="caution">
    <text evidence="2">The sequence shown here is derived from an EMBL/GenBank/DDBJ whole genome shotgun (WGS) entry which is preliminary data.</text>
</comment>
<dbReference type="SUPFAM" id="SSF53955">
    <property type="entry name" value="Lysozyme-like"/>
    <property type="match status" value="1"/>
</dbReference>
<dbReference type="AlphaFoldDB" id="A0A7W6AJR3"/>
<dbReference type="Gene3D" id="1.10.530.10">
    <property type="match status" value="1"/>
</dbReference>
<dbReference type="Proteomes" id="UP000517759">
    <property type="component" value="Unassembled WGS sequence"/>
</dbReference>
<dbReference type="Gene3D" id="3.40.80.10">
    <property type="entry name" value="Peptidoglycan recognition protein-like"/>
    <property type="match status" value="1"/>
</dbReference>
<dbReference type="EMBL" id="JACIDN010000006">
    <property type="protein sequence ID" value="MBB3903943.1"/>
    <property type="molecule type" value="Genomic_DNA"/>
</dbReference>
<dbReference type="GO" id="GO:0008745">
    <property type="term" value="F:N-acetylmuramoyl-L-alanine amidase activity"/>
    <property type="evidence" value="ECO:0007669"/>
    <property type="project" value="InterPro"/>
</dbReference>
<evidence type="ECO:0000256" key="1">
    <source>
        <dbReference type="SAM" id="MobiDB-lite"/>
    </source>
</evidence>
<accession>A0A7W6AJR3</accession>
<reference evidence="2 3" key="1">
    <citation type="submission" date="2020-08" db="EMBL/GenBank/DDBJ databases">
        <title>Genomic Encyclopedia of Type Strains, Phase IV (KMG-IV): sequencing the most valuable type-strain genomes for metagenomic binning, comparative biology and taxonomic classification.</title>
        <authorList>
            <person name="Goeker M."/>
        </authorList>
    </citation>
    <scope>NUCLEOTIDE SEQUENCE [LARGE SCALE GENOMIC DNA]</scope>
    <source>
        <strain evidence="2 3">DSM 24105</strain>
    </source>
</reference>
<dbReference type="InterPro" id="IPR023346">
    <property type="entry name" value="Lysozyme-like_dom_sf"/>
</dbReference>
<dbReference type="GO" id="GO:0009253">
    <property type="term" value="P:peptidoglycan catabolic process"/>
    <property type="evidence" value="ECO:0007669"/>
    <property type="project" value="InterPro"/>
</dbReference>
<feature type="compositionally biased region" description="Basic and acidic residues" evidence="1">
    <location>
        <begin position="130"/>
        <end position="139"/>
    </location>
</feature>
<gene>
    <name evidence="2" type="ORF">GGR33_003457</name>
</gene>
<evidence type="ECO:0008006" key="4">
    <source>
        <dbReference type="Google" id="ProtNLM"/>
    </source>
</evidence>
<name>A0A7W6AJR3_9HYPH</name>
<evidence type="ECO:0000313" key="3">
    <source>
        <dbReference type="Proteomes" id="UP000517759"/>
    </source>
</evidence>
<dbReference type="RefSeq" id="WP_183507350.1">
    <property type="nucleotide sequence ID" value="NZ_BSPG01000002.1"/>
</dbReference>
<proteinExistence type="predicted"/>
<protein>
    <recommendedName>
        <fullName evidence="4">Transglycosylase SLT domain-containing protein</fullName>
    </recommendedName>
</protein>
<sequence>MAICPFAVWKPLPWSGGKYNDDPFKVVHHTTEGSTAQSAFDKYNQDHKIPHFTVDATHIYQHLDTSVAARALKHPGNVQTNKSSAIQYELVGFAGRDKDRDALKNAGRLCRWIEETHDVPKQWPSGYPDPPKDGNDPGHHNRSVPNWNTKGGHYGHCHVPDNIHWDPAFTKDEVEFLMSVTESDFAVAALEDHEFAEAVMPNAGVLLDKALVETAEPVDSATQASEAFDKAMDKIKELVAAGDTKFGGFFPGGINYFEFSVAPTTGVKIVISSQPSPKPPGGVAESSVPGPRSTALELHTMLDEVAAAQVFAAAVPYPEWALKRDLQTAKANYWTSIGEACRESQLDLSVVLAIGSKESQWGLILRPVGPTGTGDWTPRDPAKWGHSMPTDGKGWGRGLMQIDWYSHDFAKTGEWYDADKNIKYGCNLLRQNIDRFVGQGIDPPTALRYAVSAYNGQHGPHSPYCEDVMKRADWFAKNP</sequence>
<organism evidence="2 3">
    <name type="scientific">Methylobacterium brachythecii</name>
    <dbReference type="NCBI Taxonomy" id="1176177"/>
    <lineage>
        <taxon>Bacteria</taxon>
        <taxon>Pseudomonadati</taxon>
        <taxon>Pseudomonadota</taxon>
        <taxon>Alphaproteobacteria</taxon>
        <taxon>Hyphomicrobiales</taxon>
        <taxon>Methylobacteriaceae</taxon>
        <taxon>Methylobacterium</taxon>
    </lineage>
</organism>
<dbReference type="InterPro" id="IPR036505">
    <property type="entry name" value="Amidase/PGRP_sf"/>
</dbReference>
<feature type="region of interest" description="Disordered" evidence="1">
    <location>
        <begin position="120"/>
        <end position="147"/>
    </location>
</feature>